<feature type="domain" description="HAMP" evidence="17">
    <location>
        <begin position="81"/>
        <end position="133"/>
    </location>
</feature>
<dbReference type="SUPFAM" id="SSF158472">
    <property type="entry name" value="HAMP domain-like"/>
    <property type="match status" value="1"/>
</dbReference>
<evidence type="ECO:0000256" key="12">
    <source>
        <dbReference type="ARBA" id="ARBA00023012"/>
    </source>
</evidence>
<dbReference type="EMBL" id="FNDK01000013">
    <property type="protein sequence ID" value="SDH86434.1"/>
    <property type="molecule type" value="Genomic_DNA"/>
</dbReference>
<keyword evidence="8" id="KW-0547">Nucleotide-binding</keyword>
<feature type="domain" description="Histidine kinase" evidence="16">
    <location>
        <begin position="141"/>
        <end position="354"/>
    </location>
</feature>
<dbReference type="Pfam" id="PF02518">
    <property type="entry name" value="HATPase_c"/>
    <property type="match status" value="1"/>
</dbReference>
<keyword evidence="12" id="KW-0902">Two-component regulatory system</keyword>
<reference evidence="18 19" key="1">
    <citation type="submission" date="2016-10" db="EMBL/GenBank/DDBJ databases">
        <authorList>
            <person name="de Groot N.N."/>
        </authorList>
    </citation>
    <scope>NUCLEOTIDE SEQUENCE [LARGE SCALE GENOMIC DNA]</scope>
    <source>
        <strain evidence="18 19">DSM 21632</strain>
    </source>
</reference>
<evidence type="ECO:0000313" key="18">
    <source>
        <dbReference type="EMBL" id="SDH86434.1"/>
    </source>
</evidence>
<proteinExistence type="predicted"/>
<evidence type="ECO:0000256" key="13">
    <source>
        <dbReference type="ARBA" id="ARBA00023136"/>
    </source>
</evidence>
<dbReference type="PROSITE" id="PS50109">
    <property type="entry name" value="HIS_KIN"/>
    <property type="match status" value="1"/>
</dbReference>
<sequence length="356" mass="40721">MSSKKLSLVSRLTLGNILIVSIVLGLSGFTMYQFACQLVGDMNGVNQAQQQSFNQTLFGFVVMILFFSIIFGGLFYFYFVKKVVTPIQRLADSTEELIKGEFPTIPTEKHNNEISRLTRNFQRLSDKLKTLEESRAQIVSTTAHELRTPLSNINGYLEGLKKGVITGNEALYDALHKESVRLIHMVDELYKLSEWEIESTGGLQKEKLNMKRLMEQVIILFQWELEEKGIHVAMNMETEQVWGDREQLQQVLINFIQNAVEHQQTPSPISIQGVREAHYYTVYVEVEGKPISSHEKNKIFERYFYKKGKKQASSREKGIGLAIVKEVIEKHGGLFGLETDGTSHQFWFSLPITNES</sequence>
<comment type="catalytic activity">
    <reaction evidence="1">
        <text>ATP + protein L-histidine = ADP + protein N-phospho-L-histidine.</text>
        <dbReference type="EC" id="2.7.13.3"/>
    </reaction>
</comment>
<dbReference type="Gene3D" id="3.30.565.10">
    <property type="entry name" value="Histidine kinase-like ATPase, C-terminal domain"/>
    <property type="match status" value="1"/>
</dbReference>
<keyword evidence="13 15" id="KW-0472">Membrane</keyword>
<dbReference type="InterPro" id="IPR050398">
    <property type="entry name" value="HssS/ArlS-like"/>
</dbReference>
<dbReference type="SUPFAM" id="SSF55874">
    <property type="entry name" value="ATPase domain of HSP90 chaperone/DNA topoisomerase II/histidine kinase"/>
    <property type="match status" value="1"/>
</dbReference>
<evidence type="ECO:0000256" key="9">
    <source>
        <dbReference type="ARBA" id="ARBA00022777"/>
    </source>
</evidence>
<organism evidence="18 19">
    <name type="scientific">Alteribacillus persepolensis</name>
    <dbReference type="NCBI Taxonomy" id="568899"/>
    <lineage>
        <taxon>Bacteria</taxon>
        <taxon>Bacillati</taxon>
        <taxon>Bacillota</taxon>
        <taxon>Bacilli</taxon>
        <taxon>Bacillales</taxon>
        <taxon>Bacillaceae</taxon>
        <taxon>Alteribacillus</taxon>
    </lineage>
</organism>
<dbReference type="InterPro" id="IPR005467">
    <property type="entry name" value="His_kinase_dom"/>
</dbReference>
<dbReference type="SMART" id="SM00387">
    <property type="entry name" value="HATPase_c"/>
    <property type="match status" value="1"/>
</dbReference>
<keyword evidence="11 15" id="KW-1133">Transmembrane helix</keyword>
<evidence type="ECO:0000256" key="6">
    <source>
        <dbReference type="ARBA" id="ARBA00022679"/>
    </source>
</evidence>
<dbReference type="SMART" id="SM00388">
    <property type="entry name" value="HisKA"/>
    <property type="match status" value="1"/>
</dbReference>
<name>A0A1G8FW96_9BACI</name>
<dbReference type="PRINTS" id="PR00344">
    <property type="entry name" value="BCTRLSENSOR"/>
</dbReference>
<dbReference type="InterPro" id="IPR003594">
    <property type="entry name" value="HATPase_dom"/>
</dbReference>
<dbReference type="AlphaFoldDB" id="A0A1G8FW96"/>
<evidence type="ECO:0000256" key="5">
    <source>
        <dbReference type="ARBA" id="ARBA00022553"/>
    </source>
</evidence>
<evidence type="ECO:0000256" key="7">
    <source>
        <dbReference type="ARBA" id="ARBA00022692"/>
    </source>
</evidence>
<evidence type="ECO:0000256" key="1">
    <source>
        <dbReference type="ARBA" id="ARBA00000085"/>
    </source>
</evidence>
<keyword evidence="4" id="KW-1003">Cell membrane</keyword>
<evidence type="ECO:0000256" key="4">
    <source>
        <dbReference type="ARBA" id="ARBA00022475"/>
    </source>
</evidence>
<dbReference type="PANTHER" id="PTHR45528">
    <property type="entry name" value="SENSOR HISTIDINE KINASE CPXA"/>
    <property type="match status" value="1"/>
</dbReference>
<evidence type="ECO:0000256" key="14">
    <source>
        <dbReference type="SAM" id="Coils"/>
    </source>
</evidence>
<feature type="transmembrane region" description="Helical" evidence="15">
    <location>
        <begin position="12"/>
        <end position="35"/>
    </location>
</feature>
<dbReference type="GO" id="GO:0005524">
    <property type="term" value="F:ATP binding"/>
    <property type="evidence" value="ECO:0007669"/>
    <property type="project" value="UniProtKB-KW"/>
</dbReference>
<dbReference type="SUPFAM" id="SSF47384">
    <property type="entry name" value="Homodimeric domain of signal transducing histidine kinase"/>
    <property type="match status" value="1"/>
</dbReference>
<dbReference type="GO" id="GO:0005886">
    <property type="term" value="C:plasma membrane"/>
    <property type="evidence" value="ECO:0007669"/>
    <property type="project" value="UniProtKB-SubCell"/>
</dbReference>
<keyword evidence="10" id="KW-0067">ATP-binding</keyword>
<keyword evidence="6" id="KW-0808">Transferase</keyword>
<dbReference type="PANTHER" id="PTHR45528:SF1">
    <property type="entry name" value="SENSOR HISTIDINE KINASE CPXA"/>
    <property type="match status" value="1"/>
</dbReference>
<keyword evidence="7 15" id="KW-0812">Transmembrane</keyword>
<evidence type="ECO:0000256" key="10">
    <source>
        <dbReference type="ARBA" id="ARBA00022840"/>
    </source>
</evidence>
<dbReference type="Proteomes" id="UP000199163">
    <property type="component" value="Unassembled WGS sequence"/>
</dbReference>
<dbReference type="Gene3D" id="6.10.340.10">
    <property type="match status" value="1"/>
</dbReference>
<feature type="transmembrane region" description="Helical" evidence="15">
    <location>
        <begin position="55"/>
        <end position="79"/>
    </location>
</feature>
<comment type="subcellular location">
    <subcellularLocation>
        <location evidence="2">Cell membrane</location>
        <topology evidence="2">Multi-pass membrane protein</topology>
    </subcellularLocation>
</comment>
<protein>
    <recommendedName>
        <fullName evidence="3">histidine kinase</fullName>
        <ecNumber evidence="3">2.7.13.3</ecNumber>
    </recommendedName>
</protein>
<dbReference type="InterPro" id="IPR003660">
    <property type="entry name" value="HAMP_dom"/>
</dbReference>
<keyword evidence="19" id="KW-1185">Reference proteome</keyword>
<feature type="coiled-coil region" evidence="14">
    <location>
        <begin position="107"/>
        <end position="134"/>
    </location>
</feature>
<dbReference type="OrthoDB" id="335833at2"/>
<keyword evidence="5" id="KW-0597">Phosphoprotein</keyword>
<accession>A0A1G8FW96</accession>
<keyword evidence="9 18" id="KW-0418">Kinase</keyword>
<dbReference type="RefSeq" id="WP_091273954.1">
    <property type="nucleotide sequence ID" value="NZ_FNDK01000013.1"/>
</dbReference>
<dbReference type="InterPro" id="IPR004358">
    <property type="entry name" value="Sig_transdc_His_kin-like_C"/>
</dbReference>
<gene>
    <name evidence="18" type="ORF">SAMN05192534_11353</name>
</gene>
<dbReference type="PROSITE" id="PS50885">
    <property type="entry name" value="HAMP"/>
    <property type="match status" value="1"/>
</dbReference>
<dbReference type="Pfam" id="PF00672">
    <property type="entry name" value="HAMP"/>
    <property type="match status" value="1"/>
</dbReference>
<dbReference type="CDD" id="cd00082">
    <property type="entry name" value="HisKA"/>
    <property type="match status" value="1"/>
</dbReference>
<evidence type="ECO:0000256" key="15">
    <source>
        <dbReference type="SAM" id="Phobius"/>
    </source>
</evidence>
<evidence type="ECO:0000256" key="8">
    <source>
        <dbReference type="ARBA" id="ARBA00022741"/>
    </source>
</evidence>
<evidence type="ECO:0000256" key="3">
    <source>
        <dbReference type="ARBA" id="ARBA00012438"/>
    </source>
</evidence>
<dbReference type="GO" id="GO:0000155">
    <property type="term" value="F:phosphorelay sensor kinase activity"/>
    <property type="evidence" value="ECO:0007669"/>
    <property type="project" value="InterPro"/>
</dbReference>
<evidence type="ECO:0000256" key="2">
    <source>
        <dbReference type="ARBA" id="ARBA00004651"/>
    </source>
</evidence>
<evidence type="ECO:0000313" key="19">
    <source>
        <dbReference type="Proteomes" id="UP000199163"/>
    </source>
</evidence>
<dbReference type="Pfam" id="PF00512">
    <property type="entry name" value="HisKA"/>
    <property type="match status" value="1"/>
</dbReference>
<evidence type="ECO:0000259" key="16">
    <source>
        <dbReference type="PROSITE" id="PS50109"/>
    </source>
</evidence>
<evidence type="ECO:0000256" key="11">
    <source>
        <dbReference type="ARBA" id="ARBA00022989"/>
    </source>
</evidence>
<dbReference type="InterPro" id="IPR036890">
    <property type="entry name" value="HATPase_C_sf"/>
</dbReference>
<dbReference type="InterPro" id="IPR036097">
    <property type="entry name" value="HisK_dim/P_sf"/>
</dbReference>
<dbReference type="Gene3D" id="1.10.287.130">
    <property type="match status" value="1"/>
</dbReference>
<dbReference type="InterPro" id="IPR003661">
    <property type="entry name" value="HisK_dim/P_dom"/>
</dbReference>
<dbReference type="EC" id="2.7.13.3" evidence="3"/>
<keyword evidence="14" id="KW-0175">Coiled coil</keyword>
<evidence type="ECO:0000259" key="17">
    <source>
        <dbReference type="PROSITE" id="PS50885"/>
    </source>
</evidence>
<dbReference type="SMART" id="SM00304">
    <property type="entry name" value="HAMP"/>
    <property type="match status" value="1"/>
</dbReference>
<dbReference type="STRING" id="568899.SAMN05192534_11353"/>